<gene>
    <name evidence="1" type="ORF">FKW44_008438</name>
</gene>
<keyword evidence="2" id="KW-1185">Reference proteome</keyword>
<dbReference type="Proteomes" id="UP000595437">
    <property type="component" value="Chromosome 5"/>
</dbReference>
<accession>A0A7T8QUA1</accession>
<sequence>QLMISADLLFFSRPCKDCGLLFNSTIHLFVECRAVKMLKDFLLLNLPTLQYESSNAWKGIILFGLGKSNKSPETKALTFSIINSKSLICHKLTSYKPLHPQELRSILISAAAKYAALSLKIPSPDEGGTWT</sequence>
<protein>
    <submittedName>
        <fullName evidence="1">Uncharacterized protein</fullName>
    </submittedName>
</protein>
<evidence type="ECO:0000313" key="2">
    <source>
        <dbReference type="Proteomes" id="UP000595437"/>
    </source>
</evidence>
<feature type="non-terminal residue" evidence="1">
    <location>
        <position position="131"/>
    </location>
</feature>
<proteinExistence type="predicted"/>
<feature type="non-terminal residue" evidence="1">
    <location>
        <position position="1"/>
    </location>
</feature>
<dbReference type="EMBL" id="CP045894">
    <property type="protein sequence ID" value="QQP55296.1"/>
    <property type="molecule type" value="Genomic_DNA"/>
</dbReference>
<reference evidence="2" key="1">
    <citation type="submission" date="2021-01" db="EMBL/GenBank/DDBJ databases">
        <title>Caligus Genome Assembly.</title>
        <authorList>
            <person name="Gallardo-Escarate C."/>
        </authorList>
    </citation>
    <scope>NUCLEOTIDE SEQUENCE [LARGE SCALE GENOMIC DNA]</scope>
</reference>
<name>A0A7T8QUA1_CALRO</name>
<evidence type="ECO:0000313" key="1">
    <source>
        <dbReference type="EMBL" id="QQP55296.1"/>
    </source>
</evidence>
<organism evidence="1 2">
    <name type="scientific">Caligus rogercresseyi</name>
    <name type="common">Sea louse</name>
    <dbReference type="NCBI Taxonomy" id="217165"/>
    <lineage>
        <taxon>Eukaryota</taxon>
        <taxon>Metazoa</taxon>
        <taxon>Ecdysozoa</taxon>
        <taxon>Arthropoda</taxon>
        <taxon>Crustacea</taxon>
        <taxon>Multicrustacea</taxon>
        <taxon>Hexanauplia</taxon>
        <taxon>Copepoda</taxon>
        <taxon>Siphonostomatoida</taxon>
        <taxon>Caligidae</taxon>
        <taxon>Caligus</taxon>
    </lineage>
</organism>
<dbReference type="AlphaFoldDB" id="A0A7T8QUA1"/>